<evidence type="ECO:0000259" key="6">
    <source>
        <dbReference type="Pfam" id="PF00291"/>
    </source>
</evidence>
<dbReference type="InterPro" id="IPR001926">
    <property type="entry name" value="TrpB-like_PALP"/>
</dbReference>
<protein>
    <submittedName>
        <fullName evidence="7">D-cysteine desulfhydrase</fullName>
    </submittedName>
</protein>
<dbReference type="InterPro" id="IPR027278">
    <property type="entry name" value="ACCD_DCysDesulf"/>
</dbReference>
<dbReference type="RefSeq" id="WP_191876707.1">
    <property type="nucleotide sequence ID" value="NZ_BMTD01000016.1"/>
</dbReference>
<evidence type="ECO:0000256" key="3">
    <source>
        <dbReference type="ARBA" id="ARBA00022898"/>
    </source>
</evidence>
<reference evidence="7" key="1">
    <citation type="journal article" date="2014" name="Int. J. Syst. Evol. Microbiol.">
        <title>Complete genome sequence of Corynebacterium casei LMG S-19264T (=DSM 44701T), isolated from a smear-ripened cheese.</title>
        <authorList>
            <consortium name="US DOE Joint Genome Institute (JGI-PGF)"/>
            <person name="Walter F."/>
            <person name="Albersmeier A."/>
            <person name="Kalinowski J."/>
            <person name="Ruckert C."/>
        </authorList>
    </citation>
    <scope>NUCLEOTIDE SEQUENCE</scope>
    <source>
        <strain evidence="7">JCM 4369</strain>
    </source>
</reference>
<accession>A0A918IG81</accession>
<dbReference type="Proteomes" id="UP000618795">
    <property type="component" value="Unassembled WGS sequence"/>
</dbReference>
<reference evidence="7" key="2">
    <citation type="submission" date="2020-09" db="EMBL/GenBank/DDBJ databases">
        <authorList>
            <person name="Sun Q."/>
            <person name="Ohkuma M."/>
        </authorList>
    </citation>
    <scope>NUCLEOTIDE SEQUENCE</scope>
    <source>
        <strain evidence="7">JCM 4369</strain>
    </source>
</reference>
<dbReference type="PANTHER" id="PTHR43780:SF2">
    <property type="entry name" value="1-AMINOCYCLOPROPANE-1-CARBOXYLATE DEAMINASE-RELATED"/>
    <property type="match status" value="1"/>
</dbReference>
<evidence type="ECO:0000256" key="1">
    <source>
        <dbReference type="ARBA" id="ARBA00001933"/>
    </source>
</evidence>
<comment type="similarity">
    <text evidence="2">Belongs to the ACC deaminase/D-cysteine desulfhydrase family.</text>
</comment>
<proteinExistence type="inferred from homology"/>
<gene>
    <name evidence="7" type="ORF">GCM10010260_61260</name>
</gene>
<evidence type="ECO:0000256" key="5">
    <source>
        <dbReference type="PIRSR" id="PIRSR006278-2"/>
    </source>
</evidence>
<organism evidence="7 8">
    <name type="scientific">Streptomyces filipinensis</name>
    <dbReference type="NCBI Taxonomy" id="66887"/>
    <lineage>
        <taxon>Bacteria</taxon>
        <taxon>Bacillati</taxon>
        <taxon>Actinomycetota</taxon>
        <taxon>Actinomycetes</taxon>
        <taxon>Kitasatosporales</taxon>
        <taxon>Streptomycetaceae</taxon>
        <taxon>Streptomyces</taxon>
    </lineage>
</organism>
<dbReference type="PANTHER" id="PTHR43780">
    <property type="entry name" value="1-AMINOCYCLOPROPANE-1-CARBOXYLATE DEAMINASE-RELATED"/>
    <property type="match status" value="1"/>
</dbReference>
<feature type="domain" description="Tryptophan synthase beta chain-like PALP" evidence="6">
    <location>
        <begin position="8"/>
        <end position="300"/>
    </location>
</feature>
<dbReference type="EMBL" id="BMTD01000016">
    <property type="protein sequence ID" value="GGV13974.1"/>
    <property type="molecule type" value="Genomic_DNA"/>
</dbReference>
<dbReference type="GO" id="GO:0019148">
    <property type="term" value="F:D-cysteine desulfhydrase activity"/>
    <property type="evidence" value="ECO:0007669"/>
    <property type="project" value="TreeGrafter"/>
</dbReference>
<comment type="cofactor">
    <cofactor evidence="1">
        <name>pyridoxal 5'-phosphate</name>
        <dbReference type="ChEBI" id="CHEBI:597326"/>
    </cofactor>
</comment>
<dbReference type="AlphaFoldDB" id="A0A918IG81"/>
<sequence>MSHSPVPLGTFPTPLEPAPRLAAALGLGTQDLWIKRDDLTGLGGGGNKIRKLEWMVGAALAEGADTLVTTGAPQSNHARLTAAAAARLGLTAVLVLRGTPGASRSGNLALDGLFGARLAWAGQVDQAGLDAAAAEVCARLRAGGARPALIPFGGSGVLGARGYVRCGEELDEQLPELRTVVVALGSGGTMAGLVAALGAGSVLGVDVGALADPAAAVVAFAAPLTTERVTAEGLRVRRDQVGAGYATLTGPAGEALRLAARTEGLVLDPVYTGRALAGLHAAVRDGTVRPGEKTVFVHTGGLPGLFGHPEAVAFAQEGAGDFEG</sequence>
<keyword evidence="3 5" id="KW-0663">Pyridoxal phosphate</keyword>
<evidence type="ECO:0000256" key="4">
    <source>
        <dbReference type="PIRSR" id="PIRSR006278-1"/>
    </source>
</evidence>
<dbReference type="Pfam" id="PF00291">
    <property type="entry name" value="PALP"/>
    <property type="match status" value="1"/>
</dbReference>
<dbReference type="PIRSF" id="PIRSF006278">
    <property type="entry name" value="ACCD_DCysDesulf"/>
    <property type="match status" value="1"/>
</dbReference>
<dbReference type="GO" id="GO:1901605">
    <property type="term" value="P:alpha-amino acid metabolic process"/>
    <property type="evidence" value="ECO:0007669"/>
    <property type="project" value="UniProtKB-ARBA"/>
</dbReference>
<dbReference type="Gene3D" id="3.40.50.1100">
    <property type="match status" value="2"/>
</dbReference>
<keyword evidence="8" id="KW-1185">Reference proteome</keyword>
<feature type="modified residue" description="N6-(pyridoxal phosphate)lysine" evidence="5">
    <location>
        <position position="48"/>
    </location>
</feature>
<feature type="active site" description="Nucleophile" evidence="4">
    <location>
        <position position="75"/>
    </location>
</feature>
<evidence type="ECO:0000313" key="8">
    <source>
        <dbReference type="Proteomes" id="UP000618795"/>
    </source>
</evidence>
<evidence type="ECO:0000256" key="2">
    <source>
        <dbReference type="ARBA" id="ARBA00008639"/>
    </source>
</evidence>
<evidence type="ECO:0000313" key="7">
    <source>
        <dbReference type="EMBL" id="GGV13974.1"/>
    </source>
</evidence>
<comment type="caution">
    <text evidence="7">The sequence shown here is derived from an EMBL/GenBank/DDBJ whole genome shotgun (WGS) entry which is preliminary data.</text>
</comment>
<dbReference type="SUPFAM" id="SSF53686">
    <property type="entry name" value="Tryptophan synthase beta subunit-like PLP-dependent enzymes"/>
    <property type="match status" value="1"/>
</dbReference>
<dbReference type="InterPro" id="IPR036052">
    <property type="entry name" value="TrpB-like_PALP_sf"/>
</dbReference>
<name>A0A918IG81_9ACTN</name>